<dbReference type="EMBL" id="JAHQCW010000044">
    <property type="protein sequence ID" value="MBU9738911.1"/>
    <property type="molecule type" value="Genomic_DNA"/>
</dbReference>
<dbReference type="InterPro" id="IPR027304">
    <property type="entry name" value="Trigger_fact/SurA_dom_sf"/>
</dbReference>
<feature type="chain" id="PRO_5039622374" evidence="2">
    <location>
        <begin position="23"/>
        <end position="310"/>
    </location>
</feature>
<dbReference type="AlphaFoldDB" id="A0A949K2P6"/>
<keyword evidence="1 4" id="KW-0413">Isomerase</keyword>
<keyword evidence="5" id="KW-1185">Reference proteome</keyword>
<reference evidence="4" key="1">
    <citation type="submission" date="2021-06" db="EMBL/GenBank/DDBJ databases">
        <title>Description of novel taxa of the family Lachnospiraceae.</title>
        <authorList>
            <person name="Chaplin A.V."/>
            <person name="Sokolova S.R."/>
            <person name="Pikina A.P."/>
            <person name="Korzhanova M."/>
            <person name="Belova V."/>
            <person name="Korostin D."/>
            <person name="Efimov B.A."/>
        </authorList>
    </citation>
    <scope>NUCLEOTIDE SEQUENCE</scope>
    <source>
        <strain evidence="4">ASD5720</strain>
    </source>
</reference>
<dbReference type="RefSeq" id="WP_238722919.1">
    <property type="nucleotide sequence ID" value="NZ_JAHQCW010000044.1"/>
</dbReference>
<accession>A0A949K2P6</accession>
<dbReference type="Gene3D" id="3.10.50.40">
    <property type="match status" value="1"/>
</dbReference>
<dbReference type="Proteomes" id="UP000712157">
    <property type="component" value="Unassembled WGS sequence"/>
</dbReference>
<name>A0A949K2P6_9FIRM</name>
<dbReference type="Pfam" id="PF13145">
    <property type="entry name" value="Rotamase_2"/>
    <property type="match status" value="1"/>
</dbReference>
<evidence type="ECO:0000313" key="4">
    <source>
        <dbReference type="EMBL" id="MBU9738911.1"/>
    </source>
</evidence>
<organism evidence="4 5">
    <name type="scientific">Diplocloster agilis</name>
    <dbReference type="NCBI Taxonomy" id="2850323"/>
    <lineage>
        <taxon>Bacteria</taxon>
        <taxon>Bacillati</taxon>
        <taxon>Bacillota</taxon>
        <taxon>Clostridia</taxon>
        <taxon>Lachnospirales</taxon>
        <taxon>Lachnospiraceae</taxon>
        <taxon>Diplocloster</taxon>
    </lineage>
</organism>
<dbReference type="PANTHER" id="PTHR47245">
    <property type="entry name" value="PEPTIDYLPROLYL ISOMERASE"/>
    <property type="match status" value="1"/>
</dbReference>
<evidence type="ECO:0000256" key="1">
    <source>
        <dbReference type="PROSITE-ProRule" id="PRU00278"/>
    </source>
</evidence>
<dbReference type="InterPro" id="IPR046357">
    <property type="entry name" value="PPIase_dom_sf"/>
</dbReference>
<dbReference type="PANTHER" id="PTHR47245:SF2">
    <property type="entry name" value="PEPTIDYL-PROLYL CIS-TRANS ISOMERASE HP_0175-RELATED"/>
    <property type="match status" value="1"/>
</dbReference>
<keyword evidence="2" id="KW-0732">Signal</keyword>
<evidence type="ECO:0000259" key="3">
    <source>
        <dbReference type="PROSITE" id="PS50198"/>
    </source>
</evidence>
<comment type="caution">
    <text evidence="4">The sequence shown here is derived from an EMBL/GenBank/DDBJ whole genome shotgun (WGS) entry which is preliminary data.</text>
</comment>
<dbReference type="SUPFAM" id="SSF54534">
    <property type="entry name" value="FKBP-like"/>
    <property type="match status" value="1"/>
</dbReference>
<dbReference type="GO" id="GO:0003755">
    <property type="term" value="F:peptidyl-prolyl cis-trans isomerase activity"/>
    <property type="evidence" value="ECO:0007669"/>
    <property type="project" value="UniProtKB-KW"/>
</dbReference>
<dbReference type="PROSITE" id="PS50198">
    <property type="entry name" value="PPIC_PPIASE_2"/>
    <property type="match status" value="1"/>
</dbReference>
<gene>
    <name evidence="4" type="ORF">KTH89_20455</name>
</gene>
<protein>
    <submittedName>
        <fullName evidence="4">Peptidyl-prolyl cis-trans isomerase</fullName>
    </submittedName>
</protein>
<dbReference type="SUPFAM" id="SSF109998">
    <property type="entry name" value="Triger factor/SurA peptide-binding domain-like"/>
    <property type="match status" value="1"/>
</dbReference>
<dbReference type="PROSITE" id="PS51257">
    <property type="entry name" value="PROKAR_LIPOPROTEIN"/>
    <property type="match status" value="1"/>
</dbReference>
<evidence type="ECO:0000256" key="2">
    <source>
        <dbReference type="SAM" id="SignalP"/>
    </source>
</evidence>
<keyword evidence="1" id="KW-0697">Rotamase</keyword>
<evidence type="ECO:0000313" key="5">
    <source>
        <dbReference type="Proteomes" id="UP000712157"/>
    </source>
</evidence>
<dbReference type="InterPro" id="IPR000297">
    <property type="entry name" value="PPIase_PpiC"/>
</dbReference>
<proteinExistence type="predicted"/>
<sequence length="310" mass="34757">MKLRHKKAAAVLACLCILFTMAGCGKGKEIVLTTGLGKNDVFQIGEAVCTLPEAKYLLMQMQQGYDQVYGKELWKQTVNGNTIEEYAKDRVIDRLVEVKCMNLLAKDRQIELTEEEKKTASDTADQQYAALDEETIKSLGVDQESLRSFYQEFELADKVYQELTKDVNTEVSDDEARAVLVQQIFTKSELVANEVVQKAQAGEDFAALAESYNESDEMQKAYGRGEVDSKLEEAVFALANDEISDVVATDDGYYILKCMNNYDVDATDANKVVIANQRKEDAFRKVYDPFVAGLDSEFNQELWDSVGNAQ</sequence>
<feature type="domain" description="PpiC" evidence="3">
    <location>
        <begin position="176"/>
        <end position="260"/>
    </location>
</feature>
<dbReference type="InterPro" id="IPR050245">
    <property type="entry name" value="PrsA_foldase"/>
</dbReference>
<feature type="signal peptide" evidence="2">
    <location>
        <begin position="1"/>
        <end position="22"/>
    </location>
</feature>